<keyword evidence="1" id="KW-0808">Transferase</keyword>
<sequence>MPANTHCPLCREAAPALYHQDKQRCYFRCHACALVFADRTKLLSSQAEYNQYLLHNNDLQDDGYRQFLSRLSEPLLTRLTSAGTSTGHSGLDFGCGPGPLLAKMLTEAGQHMQIWDPYFADNPAALQQQYDFICCSEAIEHFVNPQYEWQLWLRLLRPAGLLAIMTKRYTDLTAFSHWHYKNDPTHVSFFHQETFRWLAAQYKMSVDFVTNDVVILQKTG</sequence>
<keyword evidence="2" id="KW-1185">Reference proteome</keyword>
<evidence type="ECO:0000313" key="2">
    <source>
        <dbReference type="Proteomes" id="UP000704611"/>
    </source>
</evidence>
<name>A0ABS6MNJ4_9GAMM</name>
<gene>
    <name evidence="1" type="ORF">KQY15_14940</name>
</gene>
<keyword evidence="1" id="KW-0489">Methyltransferase</keyword>
<comment type="caution">
    <text evidence="1">The sequence shown here is derived from an EMBL/GenBank/DDBJ whole genome shotgun (WGS) entry which is preliminary data.</text>
</comment>
<accession>A0ABS6MNJ4</accession>
<dbReference type="GO" id="GO:0008168">
    <property type="term" value="F:methyltransferase activity"/>
    <property type="evidence" value="ECO:0007669"/>
    <property type="project" value="UniProtKB-KW"/>
</dbReference>
<dbReference type="GO" id="GO:0032259">
    <property type="term" value="P:methylation"/>
    <property type="evidence" value="ECO:0007669"/>
    <property type="project" value="UniProtKB-KW"/>
</dbReference>
<evidence type="ECO:0000313" key="1">
    <source>
        <dbReference type="EMBL" id="MBV2130389.1"/>
    </source>
</evidence>
<protein>
    <submittedName>
        <fullName evidence="1">Class I SAM-dependent methyltransferase</fullName>
    </submittedName>
</protein>
<reference evidence="1 2" key="1">
    <citation type="submission" date="2021-06" db="EMBL/GenBank/DDBJ databases">
        <title>Rheinheimera indica sp. nov., isolated from deep-sea sediment.</title>
        <authorList>
            <person name="Wang Z."/>
            <person name="Zhang X.-Y."/>
        </authorList>
    </citation>
    <scope>NUCLEOTIDE SEQUENCE [LARGE SCALE GENOMIC DNA]</scope>
    <source>
        <strain evidence="1 2">SM2107</strain>
    </source>
</reference>
<dbReference type="Pfam" id="PF13489">
    <property type="entry name" value="Methyltransf_23"/>
    <property type="match status" value="1"/>
</dbReference>
<proteinExistence type="predicted"/>
<dbReference type="Proteomes" id="UP000704611">
    <property type="component" value="Unassembled WGS sequence"/>
</dbReference>
<organism evidence="1 2">
    <name type="scientific">Arsukibacterium indicum</name>
    <dbReference type="NCBI Taxonomy" id="2848612"/>
    <lineage>
        <taxon>Bacteria</taxon>
        <taxon>Pseudomonadati</taxon>
        <taxon>Pseudomonadota</taxon>
        <taxon>Gammaproteobacteria</taxon>
        <taxon>Chromatiales</taxon>
        <taxon>Chromatiaceae</taxon>
        <taxon>Arsukibacterium</taxon>
    </lineage>
</organism>
<dbReference type="EMBL" id="JAHRID010000007">
    <property type="protein sequence ID" value="MBV2130389.1"/>
    <property type="molecule type" value="Genomic_DNA"/>
</dbReference>
<dbReference type="RefSeq" id="WP_217670559.1">
    <property type="nucleotide sequence ID" value="NZ_JAHRID010000007.1"/>
</dbReference>